<comment type="catalytic activity">
    <reaction evidence="9">
        <text>(sulfur carrier)-H + L-cysteine = (sulfur carrier)-SH + L-alanine</text>
        <dbReference type="Rhea" id="RHEA:43892"/>
        <dbReference type="Rhea" id="RHEA-COMP:14737"/>
        <dbReference type="Rhea" id="RHEA-COMP:14739"/>
        <dbReference type="ChEBI" id="CHEBI:29917"/>
        <dbReference type="ChEBI" id="CHEBI:35235"/>
        <dbReference type="ChEBI" id="CHEBI:57972"/>
        <dbReference type="ChEBI" id="CHEBI:64428"/>
        <dbReference type="EC" id="2.8.1.7"/>
    </reaction>
</comment>
<dbReference type="InterPro" id="IPR016454">
    <property type="entry name" value="Cysteine_dSase"/>
</dbReference>
<evidence type="ECO:0000256" key="2">
    <source>
        <dbReference type="ARBA" id="ARBA00006490"/>
    </source>
</evidence>
<dbReference type="GO" id="GO:0046872">
    <property type="term" value="F:metal ion binding"/>
    <property type="evidence" value="ECO:0007669"/>
    <property type="project" value="UniProtKB-KW"/>
</dbReference>
<proteinExistence type="inferred from homology"/>
<gene>
    <name evidence="12" type="ORF">H171_3026</name>
</gene>
<keyword evidence="4" id="KW-0808">Transferase</keyword>
<evidence type="ECO:0000256" key="6">
    <source>
        <dbReference type="ARBA" id="ARBA00022898"/>
    </source>
</evidence>
<organism evidence="12 13">
    <name type="scientific">[Clostridium] celerecrescens 18A</name>
    <dbReference type="NCBI Taxonomy" id="1286362"/>
    <lineage>
        <taxon>Bacteria</taxon>
        <taxon>Bacillati</taxon>
        <taxon>Bacillota</taxon>
        <taxon>Clostridia</taxon>
        <taxon>Lachnospirales</taxon>
        <taxon>Lachnospiraceae</taxon>
        <taxon>Lacrimispora</taxon>
    </lineage>
</organism>
<dbReference type="InterPro" id="IPR015424">
    <property type="entry name" value="PyrdxlP-dep_Trfase"/>
</dbReference>
<evidence type="ECO:0000256" key="3">
    <source>
        <dbReference type="ARBA" id="ARBA00012239"/>
    </source>
</evidence>
<evidence type="ECO:0000313" key="12">
    <source>
        <dbReference type="EMBL" id="PJJ29483.1"/>
    </source>
</evidence>
<dbReference type="EC" id="2.8.1.7" evidence="3"/>
<accession>A0A2M8Z7S7</accession>
<evidence type="ECO:0000256" key="10">
    <source>
        <dbReference type="RuleBase" id="RU004504"/>
    </source>
</evidence>
<dbReference type="PANTHER" id="PTHR11601">
    <property type="entry name" value="CYSTEINE DESULFURYLASE FAMILY MEMBER"/>
    <property type="match status" value="1"/>
</dbReference>
<dbReference type="Pfam" id="PF00266">
    <property type="entry name" value="Aminotran_5"/>
    <property type="match status" value="1"/>
</dbReference>
<sequence length="434" mass="48029">MSQKAWTGKRNAFQAYLYVQKAWTGKRNAFQAYLYVQKSMDREEERNEPYMEAYFDNSATTRVLEPVRDIVVKIMTEDYGNPSAKHKKGMEAEQYMKEAAEIIAGTLKVAPKEIVFTSGGSESNNMALIETAMANKRAGNHIISTGIEHASVYNPLAFLEEQGFTVTYLPVDARGHIRLEELEAAIRPETILVSIMYVNNEIGAVEPIEAISKIIKKKNPSILFHVDAIQAYGKFVIRPKRQGIDLLSVSAHKIHGPKGVGFLYIDQRVKIRPLIYGGGQQRGMRSGTENVPGIAGMGVAAKIMYTDHGEKMQSMIALKDYMIDRLSGIDGVTVNSLPGDLSAPQIVSASFLGVRSEVLLHALEDKDIYVSSGSACSSNHPAVSGTLKGIGVKPELLDSTLRFSFGVYNTKEEVDYCIDVLKELLPVLRRYQRG</sequence>
<keyword evidence="6" id="KW-0663">Pyridoxal phosphate</keyword>
<evidence type="ECO:0000256" key="8">
    <source>
        <dbReference type="ARBA" id="ARBA00023014"/>
    </source>
</evidence>
<dbReference type="InterPro" id="IPR000192">
    <property type="entry name" value="Aminotrans_V_dom"/>
</dbReference>
<dbReference type="GO" id="GO:0051536">
    <property type="term" value="F:iron-sulfur cluster binding"/>
    <property type="evidence" value="ECO:0007669"/>
    <property type="project" value="UniProtKB-KW"/>
</dbReference>
<dbReference type="Gene3D" id="1.10.260.50">
    <property type="match status" value="1"/>
</dbReference>
<name>A0A2M8Z7S7_9FIRM</name>
<keyword evidence="8" id="KW-0411">Iron-sulfur</keyword>
<dbReference type="EMBL" id="PGET01000001">
    <property type="protein sequence ID" value="PJJ29483.1"/>
    <property type="molecule type" value="Genomic_DNA"/>
</dbReference>
<keyword evidence="5" id="KW-0479">Metal-binding</keyword>
<dbReference type="InterPro" id="IPR015422">
    <property type="entry name" value="PyrdxlP-dep_Trfase_small"/>
</dbReference>
<dbReference type="InterPro" id="IPR020578">
    <property type="entry name" value="Aminotrans_V_PyrdxlP_BS"/>
</dbReference>
<evidence type="ECO:0000259" key="11">
    <source>
        <dbReference type="Pfam" id="PF00266"/>
    </source>
</evidence>
<dbReference type="Gene3D" id="3.90.1150.10">
    <property type="entry name" value="Aspartate Aminotransferase, domain 1"/>
    <property type="match status" value="1"/>
</dbReference>
<comment type="similarity">
    <text evidence="2">Belongs to the class-V pyridoxal-phosphate-dependent aminotransferase family. NifS/IscS subfamily.</text>
</comment>
<comment type="caution">
    <text evidence="12">The sequence shown here is derived from an EMBL/GenBank/DDBJ whole genome shotgun (WGS) entry which is preliminary data.</text>
</comment>
<dbReference type="FunFam" id="3.40.640.10:FF:000084">
    <property type="entry name" value="IscS-like cysteine desulfurase"/>
    <property type="match status" value="1"/>
</dbReference>
<dbReference type="Gene3D" id="3.40.640.10">
    <property type="entry name" value="Type I PLP-dependent aspartate aminotransferase-like (Major domain)"/>
    <property type="match status" value="1"/>
</dbReference>
<evidence type="ECO:0000256" key="1">
    <source>
        <dbReference type="ARBA" id="ARBA00001933"/>
    </source>
</evidence>
<dbReference type="GO" id="GO:0031071">
    <property type="term" value="F:cysteine desulfurase activity"/>
    <property type="evidence" value="ECO:0007669"/>
    <property type="project" value="UniProtKB-EC"/>
</dbReference>
<evidence type="ECO:0000256" key="4">
    <source>
        <dbReference type="ARBA" id="ARBA00022679"/>
    </source>
</evidence>
<dbReference type="Proteomes" id="UP000231092">
    <property type="component" value="Unassembled WGS sequence"/>
</dbReference>
<comment type="cofactor">
    <cofactor evidence="1 10">
        <name>pyridoxal 5'-phosphate</name>
        <dbReference type="ChEBI" id="CHEBI:597326"/>
    </cofactor>
</comment>
<dbReference type="InterPro" id="IPR015421">
    <property type="entry name" value="PyrdxlP-dep_Trfase_major"/>
</dbReference>
<evidence type="ECO:0000256" key="7">
    <source>
        <dbReference type="ARBA" id="ARBA00023004"/>
    </source>
</evidence>
<feature type="domain" description="Aminotransferase class V" evidence="11">
    <location>
        <begin position="54"/>
        <end position="416"/>
    </location>
</feature>
<dbReference type="AlphaFoldDB" id="A0A2M8Z7S7"/>
<dbReference type="PIRSF" id="PIRSF005572">
    <property type="entry name" value="NifS"/>
    <property type="match status" value="1"/>
</dbReference>
<evidence type="ECO:0000256" key="9">
    <source>
        <dbReference type="ARBA" id="ARBA00050776"/>
    </source>
</evidence>
<evidence type="ECO:0000256" key="5">
    <source>
        <dbReference type="ARBA" id="ARBA00022723"/>
    </source>
</evidence>
<evidence type="ECO:0000313" key="13">
    <source>
        <dbReference type="Proteomes" id="UP000231092"/>
    </source>
</evidence>
<keyword evidence="7" id="KW-0408">Iron</keyword>
<reference evidence="12 13" key="1">
    <citation type="submission" date="2017-11" db="EMBL/GenBank/DDBJ databases">
        <title>Understudied soil microbes with underappreciated capabilities: Untangling the Clostridium saccharolyticum group.</title>
        <authorList>
            <person name="Leschine S."/>
        </authorList>
    </citation>
    <scope>NUCLEOTIDE SEQUENCE [LARGE SCALE GENOMIC DNA]</scope>
    <source>
        <strain evidence="12 13">18A</strain>
    </source>
</reference>
<dbReference type="PANTHER" id="PTHR11601:SF34">
    <property type="entry name" value="CYSTEINE DESULFURASE"/>
    <property type="match status" value="1"/>
</dbReference>
<dbReference type="SUPFAM" id="SSF53383">
    <property type="entry name" value="PLP-dependent transferases"/>
    <property type="match status" value="1"/>
</dbReference>
<protein>
    <recommendedName>
        <fullName evidence="3">cysteine desulfurase</fullName>
        <ecNumber evidence="3">2.8.1.7</ecNumber>
    </recommendedName>
</protein>
<dbReference type="PROSITE" id="PS00595">
    <property type="entry name" value="AA_TRANSFER_CLASS_5"/>
    <property type="match status" value="1"/>
</dbReference>